<reference evidence="2 3" key="1">
    <citation type="journal article" date="2018" name="Sci. Rep.">
        <title>Genome sequence of the cauliflower mushroom Sparassis crispa (Hanabiratake) and its association with beneficial usage.</title>
        <authorList>
            <person name="Kiyama R."/>
            <person name="Furutani Y."/>
            <person name="Kawaguchi K."/>
            <person name="Nakanishi T."/>
        </authorList>
    </citation>
    <scope>NUCLEOTIDE SEQUENCE [LARGE SCALE GENOMIC DNA]</scope>
</reference>
<dbReference type="Gene3D" id="3.40.630.30">
    <property type="match status" value="1"/>
</dbReference>
<dbReference type="AlphaFoldDB" id="A0A401GV43"/>
<dbReference type="RefSeq" id="XP_027616979.1">
    <property type="nucleotide sequence ID" value="XM_027761178.1"/>
</dbReference>
<dbReference type="Pfam" id="PF00583">
    <property type="entry name" value="Acetyltransf_1"/>
    <property type="match status" value="1"/>
</dbReference>
<feature type="domain" description="N-acetyltransferase" evidence="1">
    <location>
        <begin position="68"/>
        <end position="151"/>
    </location>
</feature>
<evidence type="ECO:0000259" key="1">
    <source>
        <dbReference type="Pfam" id="PF00583"/>
    </source>
</evidence>
<evidence type="ECO:0000313" key="3">
    <source>
        <dbReference type="Proteomes" id="UP000287166"/>
    </source>
</evidence>
<gene>
    <name evidence="2" type="ORF">SCP_0805900</name>
</gene>
<dbReference type="GeneID" id="38782983"/>
<name>A0A401GV43_9APHY</name>
<dbReference type="InParanoid" id="A0A401GV43"/>
<dbReference type="SUPFAM" id="SSF55729">
    <property type="entry name" value="Acyl-CoA N-acyltransferases (Nat)"/>
    <property type="match status" value="1"/>
</dbReference>
<proteinExistence type="predicted"/>
<dbReference type="InterPro" id="IPR000182">
    <property type="entry name" value="GNAT_dom"/>
</dbReference>
<accession>A0A401GV43</accession>
<dbReference type="CDD" id="cd04301">
    <property type="entry name" value="NAT_SF"/>
    <property type="match status" value="1"/>
</dbReference>
<sequence>MTDSISPHPISEAVETIRVTVGPEITATQLAQCAELFSENYGIWATHCKDVNPKYVPGDRVKNTVSRLKAQCLSDPERSILVTLTKGDKLIGHAFATSWDCGEDVVGWVTQLVVERSFRRQYIATTLLLRLKRDAWSAKLTIIGLASSQPASCSALAKFSHVRMDEVDTEFIARKARAVLQTSSVEYIKTAVLRGTLFGDARTDGVISSVSTNFPVDHTEPQEVLDEYVRRGAWKLGKLLKNDEFLILIPVLPSERFCAV</sequence>
<dbReference type="InterPro" id="IPR016181">
    <property type="entry name" value="Acyl_CoA_acyltransferase"/>
</dbReference>
<dbReference type="EMBL" id="BFAD01000008">
    <property type="protein sequence ID" value="GBE86066.1"/>
    <property type="molecule type" value="Genomic_DNA"/>
</dbReference>
<dbReference type="Proteomes" id="UP000287166">
    <property type="component" value="Unassembled WGS sequence"/>
</dbReference>
<evidence type="ECO:0000313" key="2">
    <source>
        <dbReference type="EMBL" id="GBE86066.1"/>
    </source>
</evidence>
<protein>
    <recommendedName>
        <fullName evidence="1">N-acetyltransferase domain-containing protein</fullName>
    </recommendedName>
</protein>
<comment type="caution">
    <text evidence="2">The sequence shown here is derived from an EMBL/GenBank/DDBJ whole genome shotgun (WGS) entry which is preliminary data.</text>
</comment>
<dbReference type="OrthoDB" id="2019666at2759"/>
<keyword evidence="3" id="KW-1185">Reference proteome</keyword>
<organism evidence="2 3">
    <name type="scientific">Sparassis crispa</name>
    <dbReference type="NCBI Taxonomy" id="139825"/>
    <lineage>
        <taxon>Eukaryota</taxon>
        <taxon>Fungi</taxon>
        <taxon>Dikarya</taxon>
        <taxon>Basidiomycota</taxon>
        <taxon>Agaricomycotina</taxon>
        <taxon>Agaricomycetes</taxon>
        <taxon>Polyporales</taxon>
        <taxon>Sparassidaceae</taxon>
        <taxon>Sparassis</taxon>
    </lineage>
</organism>
<dbReference type="GO" id="GO:0016747">
    <property type="term" value="F:acyltransferase activity, transferring groups other than amino-acyl groups"/>
    <property type="evidence" value="ECO:0007669"/>
    <property type="project" value="InterPro"/>
</dbReference>